<reference evidence="2 3" key="1">
    <citation type="submission" date="2017-09" db="EMBL/GenBank/DDBJ databases">
        <title>Bloom of a denitrifying methanotroph, Candidatus Methylomirabilis limnetica, in a deep stratified lake.</title>
        <authorList>
            <person name="Graf J.S."/>
            <person name="Marchant H.K."/>
            <person name="Tienken D."/>
            <person name="Hach P.F."/>
            <person name="Brand A."/>
            <person name="Schubert C.J."/>
            <person name="Kuypers M.M."/>
            <person name="Milucka J."/>
        </authorList>
    </citation>
    <scope>NUCLEOTIDE SEQUENCE [LARGE SCALE GENOMIC DNA]</scope>
    <source>
        <strain evidence="2 3">Zug</strain>
    </source>
</reference>
<feature type="domain" description="DZANK-type" evidence="1">
    <location>
        <begin position="7"/>
        <end position="54"/>
    </location>
</feature>
<dbReference type="InterPro" id="IPR025874">
    <property type="entry name" value="DZR"/>
</dbReference>
<comment type="caution">
    <text evidence="2">The sequence shown here is derived from an EMBL/GenBank/DDBJ whole genome shotgun (WGS) entry which is preliminary data.</text>
</comment>
<evidence type="ECO:0000313" key="3">
    <source>
        <dbReference type="Proteomes" id="UP000241436"/>
    </source>
</evidence>
<evidence type="ECO:0000313" key="2">
    <source>
        <dbReference type="EMBL" id="PTL36257.1"/>
    </source>
</evidence>
<dbReference type="Proteomes" id="UP000241436">
    <property type="component" value="Unassembled WGS sequence"/>
</dbReference>
<name>A0A2T4TYS1_9BACT</name>
<reference evidence="3" key="2">
    <citation type="journal article" date="2018" name="Environ. Microbiol.">
        <title>Bloom of a denitrifying methanotroph, 'Candidatus Methylomirabilis limnetica', in a deep stratified lake.</title>
        <authorList>
            <person name="Graf J.S."/>
            <person name="Mayr M.J."/>
            <person name="Marchant H.K."/>
            <person name="Tienken D."/>
            <person name="Hach P.F."/>
            <person name="Brand A."/>
            <person name="Schubert C.J."/>
            <person name="Kuypers M.M."/>
            <person name="Milucka J."/>
        </authorList>
    </citation>
    <scope>NUCLEOTIDE SEQUENCE [LARGE SCALE GENOMIC DNA]</scope>
    <source>
        <strain evidence="3">Zug</strain>
    </source>
</reference>
<keyword evidence="3" id="KW-1185">Reference proteome</keyword>
<gene>
    <name evidence="2" type="ORF">CLG94_06270</name>
</gene>
<organism evidence="2 3">
    <name type="scientific">Candidatus Methylomirabilis limnetica</name>
    <dbReference type="NCBI Taxonomy" id="2033718"/>
    <lineage>
        <taxon>Bacteria</taxon>
        <taxon>Candidatus Methylomirabilota</taxon>
        <taxon>Candidatus Methylomirabilia</taxon>
        <taxon>Candidatus Methylomirabilales</taxon>
        <taxon>Candidatus Methylomirabilaceae</taxon>
        <taxon>Candidatus Methylomirabilis</taxon>
    </lineage>
</organism>
<evidence type="ECO:0000259" key="1">
    <source>
        <dbReference type="Pfam" id="PF12773"/>
    </source>
</evidence>
<accession>A0A2T4TYS1</accession>
<proteinExistence type="predicted"/>
<sequence>MVGSFKCPGCGETTWGALKHCTKCGEPLTRRCPECGGTWRYIYKDDYKFCPSCGARVEPARVGR</sequence>
<dbReference type="Pfam" id="PF12773">
    <property type="entry name" value="DZR"/>
    <property type="match status" value="1"/>
</dbReference>
<dbReference type="AlphaFoldDB" id="A0A2T4TYS1"/>
<protein>
    <recommendedName>
        <fullName evidence="1">DZANK-type domain-containing protein</fullName>
    </recommendedName>
</protein>
<dbReference type="EMBL" id="NVQC01000017">
    <property type="protein sequence ID" value="PTL36257.1"/>
    <property type="molecule type" value="Genomic_DNA"/>
</dbReference>